<feature type="compositionally biased region" description="Low complexity" evidence="1">
    <location>
        <begin position="76"/>
        <end position="96"/>
    </location>
</feature>
<evidence type="ECO:0000313" key="2">
    <source>
        <dbReference type="EMBL" id="CAD0114004.1"/>
    </source>
</evidence>
<organism evidence="2 3">
    <name type="scientific">Aureobasidium uvarum</name>
    <dbReference type="NCBI Taxonomy" id="2773716"/>
    <lineage>
        <taxon>Eukaryota</taxon>
        <taxon>Fungi</taxon>
        <taxon>Dikarya</taxon>
        <taxon>Ascomycota</taxon>
        <taxon>Pezizomycotina</taxon>
        <taxon>Dothideomycetes</taxon>
        <taxon>Dothideomycetidae</taxon>
        <taxon>Dothideales</taxon>
        <taxon>Saccotheciaceae</taxon>
        <taxon>Aureobasidium</taxon>
    </lineage>
</organism>
<feature type="region of interest" description="Disordered" evidence="1">
    <location>
        <begin position="266"/>
        <end position="310"/>
    </location>
</feature>
<feature type="non-terminal residue" evidence="2">
    <location>
        <position position="1"/>
    </location>
</feature>
<reference evidence="2" key="1">
    <citation type="submission" date="2020-06" db="EMBL/GenBank/DDBJ databases">
        <authorList>
            <person name="Onetto C."/>
        </authorList>
    </citation>
    <scope>NUCLEOTIDE SEQUENCE</scope>
</reference>
<feature type="region of interest" description="Disordered" evidence="1">
    <location>
        <begin position="129"/>
        <end position="149"/>
    </location>
</feature>
<feature type="compositionally biased region" description="Polar residues" evidence="1">
    <location>
        <begin position="266"/>
        <end position="275"/>
    </location>
</feature>
<gene>
    <name evidence="2" type="ORF">AWRI4620_LOCUS8259</name>
</gene>
<comment type="caution">
    <text evidence="2">The sequence shown here is derived from an EMBL/GenBank/DDBJ whole genome shotgun (WGS) entry which is preliminary data.</text>
</comment>
<dbReference type="Proteomes" id="UP000745764">
    <property type="component" value="Unassembled WGS sequence"/>
</dbReference>
<evidence type="ECO:0000256" key="1">
    <source>
        <dbReference type="SAM" id="MobiDB-lite"/>
    </source>
</evidence>
<proteinExistence type="predicted"/>
<keyword evidence="3" id="KW-1185">Reference proteome</keyword>
<sequence length="310" mass="34046">MPMSWDAAADAKLFTVVMAVYDIKISGAQNERIARLMGEDVTPKAITHRLSKIKAQAASFTPITPGSRKRPATNDPKTPSTSTKASGKGSAKSAKGLSATHTITTIMHDNNSDDEEDFSSFTPTHIAKKRKFGSKGPKIEVGDEKGKFPGMDDDAVEGEGDAIDFSLQHKYTDAVTNLVIKAEESSKQVVDLTADATDADAGAENMAISRASKGKGKQKETREVKKKMRMLMMRWSSKLSTFISSHQQHMPLVDRKFLHPSISIKKSQMAQSQDNKYPLKLYNKINNKGKQKDSQQHLTTPSTPIKHQAK</sequence>
<feature type="region of interest" description="Disordered" evidence="1">
    <location>
        <begin position="56"/>
        <end position="98"/>
    </location>
</feature>
<protein>
    <submittedName>
        <fullName evidence="2">Uncharacterized protein</fullName>
    </submittedName>
</protein>
<feature type="compositionally biased region" description="Polar residues" evidence="1">
    <location>
        <begin position="296"/>
        <end position="310"/>
    </location>
</feature>
<dbReference type="AlphaFoldDB" id="A0A9N8PWI2"/>
<name>A0A9N8PWI2_9PEZI</name>
<evidence type="ECO:0000313" key="3">
    <source>
        <dbReference type="Proteomes" id="UP000745764"/>
    </source>
</evidence>
<dbReference type="OrthoDB" id="5418867at2759"/>
<feature type="compositionally biased region" description="Basic and acidic residues" evidence="1">
    <location>
        <begin position="137"/>
        <end position="147"/>
    </location>
</feature>
<dbReference type="EMBL" id="CAINUL010000016">
    <property type="protein sequence ID" value="CAD0114004.1"/>
    <property type="molecule type" value="Genomic_DNA"/>
</dbReference>
<accession>A0A9N8PWI2</accession>